<gene>
    <name evidence="2" type="ORF">E2C01_084888</name>
</gene>
<proteinExistence type="predicted"/>
<sequence length="178" mass="19004">MCSNEPRATRIPVNRSSFYKPHAVMSRVAFVVPCSSSKYLRDYEIPINFFISVTGEAKQRALKAEEEARLAKEAGESPPVKPNVEILSLDASLSGPIASLQEGVISGMEVQNTNGALLTSRPDHLQFTYAVQVDGEEPARRVGQRGGAWAAGNEGKGGRLHVGAPGKKKGRGGSDTLA</sequence>
<dbReference type="OrthoDB" id="9901850at2759"/>
<reference evidence="2 3" key="1">
    <citation type="submission" date="2019-05" db="EMBL/GenBank/DDBJ databases">
        <title>Another draft genome of Portunus trituberculatus and its Hox gene families provides insights of decapod evolution.</title>
        <authorList>
            <person name="Jeong J.-H."/>
            <person name="Song I."/>
            <person name="Kim S."/>
            <person name="Choi T."/>
            <person name="Kim D."/>
            <person name="Ryu S."/>
            <person name="Kim W."/>
        </authorList>
    </citation>
    <scope>NUCLEOTIDE SEQUENCE [LARGE SCALE GENOMIC DNA]</scope>
    <source>
        <tissue evidence="2">Muscle</tissue>
    </source>
</reference>
<dbReference type="AlphaFoldDB" id="A0A5B7JC38"/>
<name>A0A5B7JC38_PORTR</name>
<accession>A0A5B7JC38</accession>
<dbReference type="Proteomes" id="UP000324222">
    <property type="component" value="Unassembled WGS sequence"/>
</dbReference>
<evidence type="ECO:0000313" key="2">
    <source>
        <dbReference type="EMBL" id="MPC89924.1"/>
    </source>
</evidence>
<protein>
    <submittedName>
        <fullName evidence="2">Uncharacterized protein</fullName>
    </submittedName>
</protein>
<evidence type="ECO:0000256" key="1">
    <source>
        <dbReference type="SAM" id="MobiDB-lite"/>
    </source>
</evidence>
<dbReference type="EMBL" id="VSRR010082642">
    <property type="protein sequence ID" value="MPC89924.1"/>
    <property type="molecule type" value="Genomic_DNA"/>
</dbReference>
<organism evidence="2 3">
    <name type="scientific">Portunus trituberculatus</name>
    <name type="common">Swimming crab</name>
    <name type="synonym">Neptunus trituberculatus</name>
    <dbReference type="NCBI Taxonomy" id="210409"/>
    <lineage>
        <taxon>Eukaryota</taxon>
        <taxon>Metazoa</taxon>
        <taxon>Ecdysozoa</taxon>
        <taxon>Arthropoda</taxon>
        <taxon>Crustacea</taxon>
        <taxon>Multicrustacea</taxon>
        <taxon>Malacostraca</taxon>
        <taxon>Eumalacostraca</taxon>
        <taxon>Eucarida</taxon>
        <taxon>Decapoda</taxon>
        <taxon>Pleocyemata</taxon>
        <taxon>Brachyura</taxon>
        <taxon>Eubrachyura</taxon>
        <taxon>Portunoidea</taxon>
        <taxon>Portunidae</taxon>
        <taxon>Portuninae</taxon>
        <taxon>Portunus</taxon>
    </lineage>
</organism>
<comment type="caution">
    <text evidence="2">The sequence shown here is derived from an EMBL/GenBank/DDBJ whole genome shotgun (WGS) entry which is preliminary data.</text>
</comment>
<evidence type="ECO:0000313" key="3">
    <source>
        <dbReference type="Proteomes" id="UP000324222"/>
    </source>
</evidence>
<feature type="region of interest" description="Disordered" evidence="1">
    <location>
        <begin position="147"/>
        <end position="178"/>
    </location>
</feature>
<keyword evidence="3" id="KW-1185">Reference proteome</keyword>